<sequence>MIRTRTDAGAMVETLGATIRGVDPEIPTYDMFAMEALVERSTVQRRFVMMLLTGFALAALLLAGVGIYGTISQAVAQRTQEIGVRMALGASPVSMMAMVFGDGMRLAGVGLATGWIAGAALSGLMRSLLFDVKPFDPLVFGAGAAVLAAFALLACYVPARRATRVDPMIALRQE</sequence>
<dbReference type="GO" id="GO:0022857">
    <property type="term" value="F:transmembrane transporter activity"/>
    <property type="evidence" value="ECO:0007669"/>
    <property type="project" value="TreeGrafter"/>
</dbReference>
<evidence type="ECO:0000256" key="6">
    <source>
        <dbReference type="ARBA" id="ARBA00038076"/>
    </source>
</evidence>
<feature type="transmembrane region" description="Helical" evidence="7">
    <location>
        <begin position="82"/>
        <end position="100"/>
    </location>
</feature>
<evidence type="ECO:0000259" key="8">
    <source>
        <dbReference type="Pfam" id="PF02687"/>
    </source>
</evidence>
<dbReference type="GO" id="GO:0005886">
    <property type="term" value="C:plasma membrane"/>
    <property type="evidence" value="ECO:0007669"/>
    <property type="project" value="UniProtKB-SubCell"/>
</dbReference>
<evidence type="ECO:0000256" key="3">
    <source>
        <dbReference type="ARBA" id="ARBA00022692"/>
    </source>
</evidence>
<feature type="domain" description="ABC3 transporter permease C-terminal" evidence="8">
    <location>
        <begin position="55"/>
        <end position="167"/>
    </location>
</feature>
<evidence type="ECO:0000256" key="7">
    <source>
        <dbReference type="SAM" id="Phobius"/>
    </source>
</evidence>
<keyword evidence="5 7" id="KW-0472">Membrane</keyword>
<evidence type="ECO:0000256" key="1">
    <source>
        <dbReference type="ARBA" id="ARBA00004651"/>
    </source>
</evidence>
<dbReference type="InParanoid" id="Q027P9"/>
<accession>Q027P9</accession>
<evidence type="ECO:0000256" key="2">
    <source>
        <dbReference type="ARBA" id="ARBA00022475"/>
    </source>
</evidence>
<reference evidence="9" key="1">
    <citation type="submission" date="2006-10" db="EMBL/GenBank/DDBJ databases">
        <title>Complete sequence of Solibacter usitatus Ellin6076.</title>
        <authorList>
            <consortium name="US DOE Joint Genome Institute"/>
            <person name="Copeland A."/>
            <person name="Lucas S."/>
            <person name="Lapidus A."/>
            <person name="Barry K."/>
            <person name="Detter J.C."/>
            <person name="Glavina del Rio T."/>
            <person name="Hammon N."/>
            <person name="Israni S."/>
            <person name="Dalin E."/>
            <person name="Tice H."/>
            <person name="Pitluck S."/>
            <person name="Thompson L.S."/>
            <person name="Brettin T."/>
            <person name="Bruce D."/>
            <person name="Han C."/>
            <person name="Tapia R."/>
            <person name="Gilna P."/>
            <person name="Schmutz J."/>
            <person name="Larimer F."/>
            <person name="Land M."/>
            <person name="Hauser L."/>
            <person name="Kyrpides N."/>
            <person name="Mikhailova N."/>
            <person name="Janssen P.H."/>
            <person name="Kuske C.R."/>
            <person name="Richardson P."/>
        </authorList>
    </citation>
    <scope>NUCLEOTIDE SEQUENCE</scope>
    <source>
        <strain evidence="9">Ellin6076</strain>
    </source>
</reference>
<evidence type="ECO:0000256" key="5">
    <source>
        <dbReference type="ARBA" id="ARBA00023136"/>
    </source>
</evidence>
<dbReference type="InterPro" id="IPR050250">
    <property type="entry name" value="Macrolide_Exporter_MacB"/>
</dbReference>
<comment type="similarity">
    <text evidence="6">Belongs to the ABC-4 integral membrane protein family.</text>
</comment>
<feature type="transmembrane region" description="Helical" evidence="7">
    <location>
        <begin position="47"/>
        <end position="70"/>
    </location>
</feature>
<organism evidence="9">
    <name type="scientific">Solibacter usitatus (strain Ellin6076)</name>
    <dbReference type="NCBI Taxonomy" id="234267"/>
    <lineage>
        <taxon>Bacteria</taxon>
        <taxon>Pseudomonadati</taxon>
        <taxon>Acidobacteriota</taxon>
        <taxon>Terriglobia</taxon>
        <taxon>Bryobacterales</taxon>
        <taxon>Solibacteraceae</taxon>
        <taxon>Candidatus Solibacter</taxon>
    </lineage>
</organism>
<comment type="subcellular location">
    <subcellularLocation>
        <location evidence="1">Cell membrane</location>
        <topology evidence="1">Multi-pass membrane protein</topology>
    </subcellularLocation>
</comment>
<keyword evidence="3 7" id="KW-0812">Transmembrane</keyword>
<dbReference type="STRING" id="234267.Acid_1768"/>
<dbReference type="AlphaFoldDB" id="Q027P9"/>
<dbReference type="Pfam" id="PF02687">
    <property type="entry name" value="FtsX"/>
    <property type="match status" value="1"/>
</dbReference>
<dbReference type="eggNOG" id="COG0577">
    <property type="taxonomic scope" value="Bacteria"/>
</dbReference>
<protein>
    <recommendedName>
        <fullName evidence="8">ABC3 transporter permease C-terminal domain-containing protein</fullName>
    </recommendedName>
</protein>
<dbReference type="InterPro" id="IPR003838">
    <property type="entry name" value="ABC3_permease_C"/>
</dbReference>
<feature type="transmembrane region" description="Helical" evidence="7">
    <location>
        <begin position="107"/>
        <end position="125"/>
    </location>
</feature>
<dbReference type="KEGG" id="sus:Acid_1768"/>
<dbReference type="HOGENOM" id="CLU_1676696_0_0_0"/>
<feature type="transmembrane region" description="Helical" evidence="7">
    <location>
        <begin position="137"/>
        <end position="159"/>
    </location>
</feature>
<dbReference type="EMBL" id="CP000473">
    <property type="protein sequence ID" value="ABJ82758.1"/>
    <property type="molecule type" value="Genomic_DNA"/>
</dbReference>
<proteinExistence type="inferred from homology"/>
<gene>
    <name evidence="9" type="ordered locus">Acid_1768</name>
</gene>
<dbReference type="OrthoDB" id="5933722at2"/>
<keyword evidence="2" id="KW-1003">Cell membrane</keyword>
<evidence type="ECO:0000256" key="4">
    <source>
        <dbReference type="ARBA" id="ARBA00022989"/>
    </source>
</evidence>
<dbReference type="PANTHER" id="PTHR30572">
    <property type="entry name" value="MEMBRANE COMPONENT OF TRANSPORTER-RELATED"/>
    <property type="match status" value="1"/>
</dbReference>
<keyword evidence="4 7" id="KW-1133">Transmembrane helix</keyword>
<dbReference type="PANTHER" id="PTHR30572:SF4">
    <property type="entry name" value="ABC TRANSPORTER PERMEASE YTRF"/>
    <property type="match status" value="1"/>
</dbReference>
<name>Q027P9_SOLUE</name>
<evidence type="ECO:0000313" key="9">
    <source>
        <dbReference type="EMBL" id="ABJ82758.1"/>
    </source>
</evidence>